<evidence type="ECO:0000256" key="1">
    <source>
        <dbReference type="SAM" id="Phobius"/>
    </source>
</evidence>
<keyword evidence="3" id="KW-1185">Reference proteome</keyword>
<proteinExistence type="predicted"/>
<keyword evidence="1" id="KW-1133">Transmembrane helix</keyword>
<dbReference type="EMBL" id="LAYY01000013">
    <property type="protein sequence ID" value="KKK37675.1"/>
    <property type="molecule type" value="Genomic_DNA"/>
</dbReference>
<evidence type="ECO:0000313" key="2">
    <source>
        <dbReference type="EMBL" id="KKK37675.1"/>
    </source>
</evidence>
<gene>
    <name evidence="2" type="ORF">WQ57_13160</name>
</gene>
<feature type="transmembrane region" description="Helical" evidence="1">
    <location>
        <begin position="52"/>
        <end position="71"/>
    </location>
</feature>
<dbReference type="AlphaFoldDB" id="A0A0M2SYI3"/>
<evidence type="ECO:0000313" key="3">
    <source>
        <dbReference type="Proteomes" id="UP000034166"/>
    </source>
</evidence>
<dbReference type="Proteomes" id="UP000034166">
    <property type="component" value="Unassembled WGS sequence"/>
</dbReference>
<reference evidence="2 3" key="1">
    <citation type="submission" date="2015-04" db="EMBL/GenBank/DDBJ databases">
        <title>Taxonomic description and genome sequence of Bacillus campisalis sp. nov., a novel member of the genus Bacillus isolated from solar saltern.</title>
        <authorList>
            <person name="Mathan Kumar R."/>
            <person name="Kaur G."/>
            <person name="Kumar A."/>
            <person name="Singh N.K."/>
            <person name="Kaur N."/>
            <person name="Kumar N."/>
            <person name="Mayilraj S."/>
        </authorList>
    </citation>
    <scope>NUCLEOTIDE SEQUENCE [LARGE SCALE GENOMIC DNA]</scope>
    <source>
        <strain evidence="2 3">SA2-6</strain>
    </source>
</reference>
<organism evidence="2 3">
    <name type="scientific">Mesobacillus campisalis</name>
    <dbReference type="NCBI Taxonomy" id="1408103"/>
    <lineage>
        <taxon>Bacteria</taxon>
        <taxon>Bacillati</taxon>
        <taxon>Bacillota</taxon>
        <taxon>Bacilli</taxon>
        <taxon>Bacillales</taxon>
        <taxon>Bacillaceae</taxon>
        <taxon>Mesobacillus</taxon>
    </lineage>
</organism>
<accession>A0A0M2SYI3</accession>
<comment type="caution">
    <text evidence="2">The sequence shown here is derived from an EMBL/GenBank/DDBJ whole genome shotgun (WGS) entry which is preliminary data.</text>
</comment>
<protein>
    <submittedName>
        <fullName evidence="2">Uncharacterized protein</fullName>
    </submittedName>
</protein>
<feature type="transmembrane region" description="Helical" evidence="1">
    <location>
        <begin position="27"/>
        <end position="46"/>
    </location>
</feature>
<name>A0A0M2SYI3_9BACI</name>
<keyword evidence="1" id="KW-0812">Transmembrane</keyword>
<dbReference type="PATRIC" id="fig|1408103.3.peg.2959"/>
<keyword evidence="1" id="KW-0472">Membrane</keyword>
<sequence length="81" mass="9398">MKSKWPPHKNSSSDLQFVLKELASGKLVAADFFLCLILLPLIPVTFLHPLKLWIITILAAYFTFCCILFWISNELFKRKKT</sequence>